<evidence type="ECO:0000256" key="8">
    <source>
        <dbReference type="ARBA" id="ARBA00023214"/>
    </source>
</evidence>
<evidence type="ECO:0000313" key="12">
    <source>
        <dbReference type="Proteomes" id="UP001059836"/>
    </source>
</evidence>
<keyword evidence="3 10" id="KW-0812">Transmembrane</keyword>
<dbReference type="PRINTS" id="PR00762">
    <property type="entry name" value="CLCHANNEL"/>
</dbReference>
<accession>A0ABX6IM98</accession>
<dbReference type="Proteomes" id="UP001059836">
    <property type="component" value="Chromosome"/>
</dbReference>
<feature type="transmembrane region" description="Helical" evidence="10">
    <location>
        <begin position="51"/>
        <end position="70"/>
    </location>
</feature>
<gene>
    <name evidence="11" type="ORF">GII31_21260</name>
</gene>
<keyword evidence="6 10" id="KW-0472">Membrane</keyword>
<keyword evidence="5" id="KW-0406">Ion transport</keyword>
<feature type="transmembrane region" description="Helical" evidence="10">
    <location>
        <begin position="368"/>
        <end position="390"/>
    </location>
</feature>
<evidence type="ECO:0000256" key="2">
    <source>
        <dbReference type="ARBA" id="ARBA00022448"/>
    </source>
</evidence>
<sequence length="461" mass="45794">MDKRAGRPAYTRVVAEAVVGGTLGGLAASVLVVAVTSTIKAMLAWVVDQDSWVILTAPFVGIVAAVLLLNRVADGRAAQRADRAGAPPRRFSAWLRFPANAVRADLTADVVHSAGHEETFPSRLAPIRALAIVTTVGLGAPMGTESPAAHLGVAAGSAAGGLGRHEWLRRLARPGGVGGGAAGVAVLMGLPLVGLAFILELGRRSQAPVSLPRVLAATSGALTGWAINSLLELSLIRLIVPVTPPNSVLQAIWAAVVVGALAGAVSSAAGAAIYQARGWQAGLVTKLLVGSAALLACLLLISVIATPAAAIGPGAGAITWAETAQASAGVLLLVAMLRALATTAAVMAGGCGGLFVPLLSIGDLCGRALAPGLGVSPDLAASAGAAGGVAGGYRLPLTAVAMVLTVGGPLSARLTCAATVLCAVGAAIPVSYLLDRYVLHRATTPPVPPAEPSATESPRHG</sequence>
<evidence type="ECO:0000256" key="10">
    <source>
        <dbReference type="SAM" id="Phobius"/>
    </source>
</evidence>
<evidence type="ECO:0000256" key="6">
    <source>
        <dbReference type="ARBA" id="ARBA00023136"/>
    </source>
</evidence>
<dbReference type="Gene3D" id="1.10.3080.10">
    <property type="entry name" value="Clc chloride channel"/>
    <property type="match status" value="1"/>
</dbReference>
<dbReference type="PANTHER" id="PTHR43427">
    <property type="entry name" value="CHLORIDE CHANNEL PROTEIN CLC-E"/>
    <property type="match status" value="1"/>
</dbReference>
<keyword evidence="2" id="KW-0813">Transport</keyword>
<feature type="transmembrane region" description="Helical" evidence="10">
    <location>
        <begin position="330"/>
        <end position="356"/>
    </location>
</feature>
<keyword evidence="8" id="KW-0868">Chloride</keyword>
<evidence type="ECO:0000256" key="4">
    <source>
        <dbReference type="ARBA" id="ARBA00022989"/>
    </source>
</evidence>
<evidence type="ECO:0000256" key="9">
    <source>
        <dbReference type="ARBA" id="ARBA00023303"/>
    </source>
</evidence>
<organism evidence="11 12">
    <name type="scientific">Gordonia pseudamarae</name>
    <dbReference type="NCBI Taxonomy" id="2831662"/>
    <lineage>
        <taxon>Bacteria</taxon>
        <taxon>Bacillati</taxon>
        <taxon>Actinomycetota</taxon>
        <taxon>Actinomycetes</taxon>
        <taxon>Mycobacteriales</taxon>
        <taxon>Gordoniaceae</taxon>
        <taxon>Gordonia</taxon>
    </lineage>
</organism>
<keyword evidence="9" id="KW-0407">Ion channel</keyword>
<dbReference type="RefSeq" id="WP_213245315.1">
    <property type="nucleotide sequence ID" value="NZ_CP045806.1"/>
</dbReference>
<feature type="transmembrane region" description="Helical" evidence="10">
    <location>
        <begin position="251"/>
        <end position="275"/>
    </location>
</feature>
<dbReference type="PANTHER" id="PTHR43427:SF6">
    <property type="entry name" value="CHLORIDE CHANNEL PROTEIN CLC-E"/>
    <property type="match status" value="1"/>
</dbReference>
<dbReference type="EMBL" id="CP045809">
    <property type="protein sequence ID" value="QHN37047.1"/>
    <property type="molecule type" value="Genomic_DNA"/>
</dbReference>
<dbReference type="InterPro" id="IPR014743">
    <property type="entry name" value="Cl-channel_core"/>
</dbReference>
<reference evidence="11" key="1">
    <citation type="journal article" date="2021" name="Nat. Microbiol.">
        <title>Cocultivation of an ultrasmall environmental parasitic bacterium with lytic ability against bacteria associated with wastewater foams.</title>
        <authorList>
            <person name="Batinovic S."/>
            <person name="Rose J.J.A."/>
            <person name="Ratcliffe J."/>
            <person name="Seviour R.J."/>
            <person name="Petrovski S."/>
        </authorList>
    </citation>
    <scope>NUCLEOTIDE SEQUENCE</scope>
    <source>
        <strain evidence="11">CON9</strain>
    </source>
</reference>
<evidence type="ECO:0000313" key="11">
    <source>
        <dbReference type="EMBL" id="QHN37047.1"/>
    </source>
</evidence>
<evidence type="ECO:0000256" key="3">
    <source>
        <dbReference type="ARBA" id="ARBA00022692"/>
    </source>
</evidence>
<evidence type="ECO:0000256" key="1">
    <source>
        <dbReference type="ARBA" id="ARBA00004141"/>
    </source>
</evidence>
<proteinExistence type="predicted"/>
<keyword evidence="12" id="KW-1185">Reference proteome</keyword>
<feature type="transmembrane region" description="Helical" evidence="10">
    <location>
        <begin position="177"/>
        <end position="199"/>
    </location>
</feature>
<feature type="transmembrane region" description="Helical" evidence="10">
    <location>
        <begin position="410"/>
        <end position="434"/>
    </location>
</feature>
<feature type="transmembrane region" description="Helical" evidence="10">
    <location>
        <begin position="12"/>
        <end position="39"/>
    </location>
</feature>
<dbReference type="InterPro" id="IPR001807">
    <property type="entry name" value="ClC"/>
</dbReference>
<dbReference type="Pfam" id="PF00654">
    <property type="entry name" value="Voltage_CLC"/>
    <property type="match status" value="1"/>
</dbReference>
<comment type="subcellular location">
    <subcellularLocation>
        <location evidence="1">Membrane</location>
        <topology evidence="1">Multi-pass membrane protein</topology>
    </subcellularLocation>
</comment>
<keyword evidence="7" id="KW-0869">Chloride channel</keyword>
<dbReference type="InterPro" id="IPR050368">
    <property type="entry name" value="ClC-type_chloride_channel"/>
</dbReference>
<evidence type="ECO:0000256" key="5">
    <source>
        <dbReference type="ARBA" id="ARBA00023065"/>
    </source>
</evidence>
<name>A0ABX6IM98_9ACTN</name>
<protein>
    <submittedName>
        <fullName evidence="11">Chloride channel core</fullName>
    </submittedName>
</protein>
<dbReference type="SUPFAM" id="SSF81340">
    <property type="entry name" value="Clc chloride channel"/>
    <property type="match status" value="1"/>
</dbReference>
<evidence type="ECO:0000256" key="7">
    <source>
        <dbReference type="ARBA" id="ARBA00023173"/>
    </source>
</evidence>
<keyword evidence="4 10" id="KW-1133">Transmembrane helix</keyword>
<feature type="transmembrane region" description="Helical" evidence="10">
    <location>
        <begin position="287"/>
        <end position="310"/>
    </location>
</feature>